<evidence type="ECO:0000313" key="12">
    <source>
        <dbReference type="EMBL" id="KAG7170485.1"/>
    </source>
</evidence>
<feature type="domain" description="C2H2-type" evidence="11">
    <location>
        <begin position="240"/>
        <end position="269"/>
    </location>
</feature>
<keyword evidence="8" id="KW-0539">Nucleus</keyword>
<feature type="domain" description="C2H2-type" evidence="11">
    <location>
        <begin position="445"/>
        <end position="472"/>
    </location>
</feature>
<dbReference type="GO" id="GO:0006355">
    <property type="term" value="P:regulation of DNA-templated transcription"/>
    <property type="evidence" value="ECO:0007669"/>
    <property type="project" value="UniProtKB-ARBA"/>
</dbReference>
<keyword evidence="6" id="KW-0805">Transcription regulation</keyword>
<keyword evidence="5" id="KW-0862">Zinc</keyword>
<reference evidence="12" key="1">
    <citation type="journal article" date="2021" name="Sci. Adv.">
        <title>The American lobster genome reveals insights on longevity, neural, and immune adaptations.</title>
        <authorList>
            <person name="Polinski J.M."/>
            <person name="Zimin A.V."/>
            <person name="Clark K.F."/>
            <person name="Kohn A.B."/>
            <person name="Sadowski N."/>
            <person name="Timp W."/>
            <person name="Ptitsyn A."/>
            <person name="Khanna P."/>
            <person name="Romanova D.Y."/>
            <person name="Williams P."/>
            <person name="Greenwood S.J."/>
            <person name="Moroz L.L."/>
            <person name="Walt D.R."/>
            <person name="Bodnar A.G."/>
        </authorList>
    </citation>
    <scope>NUCLEOTIDE SEQUENCE</scope>
    <source>
        <strain evidence="12">GMGI-L3</strain>
    </source>
</reference>
<comment type="caution">
    <text evidence="12">The sequence shown here is derived from an EMBL/GenBank/DDBJ whole genome shotgun (WGS) entry which is preliminary data.</text>
</comment>
<feature type="region of interest" description="Disordered" evidence="10">
    <location>
        <begin position="634"/>
        <end position="675"/>
    </location>
</feature>
<keyword evidence="7" id="KW-0804">Transcription</keyword>
<dbReference type="GO" id="GO:0008270">
    <property type="term" value="F:zinc ion binding"/>
    <property type="evidence" value="ECO:0007669"/>
    <property type="project" value="UniProtKB-KW"/>
</dbReference>
<dbReference type="InterPro" id="IPR013087">
    <property type="entry name" value="Znf_C2H2_type"/>
</dbReference>
<feature type="domain" description="C2H2-type" evidence="11">
    <location>
        <begin position="529"/>
        <end position="556"/>
    </location>
</feature>
<name>A0A8J5KHE1_HOMAM</name>
<feature type="domain" description="C2H2-type" evidence="11">
    <location>
        <begin position="270"/>
        <end position="299"/>
    </location>
</feature>
<feature type="domain" description="C2H2-type" evidence="11">
    <location>
        <begin position="585"/>
        <end position="614"/>
    </location>
</feature>
<evidence type="ECO:0000256" key="5">
    <source>
        <dbReference type="ARBA" id="ARBA00022833"/>
    </source>
</evidence>
<evidence type="ECO:0000256" key="1">
    <source>
        <dbReference type="ARBA" id="ARBA00004123"/>
    </source>
</evidence>
<dbReference type="GO" id="GO:0005634">
    <property type="term" value="C:nucleus"/>
    <property type="evidence" value="ECO:0007669"/>
    <property type="project" value="UniProtKB-SubCell"/>
</dbReference>
<feature type="domain" description="C2H2-type" evidence="11">
    <location>
        <begin position="473"/>
        <end position="500"/>
    </location>
</feature>
<dbReference type="AlphaFoldDB" id="A0A8J5KHE1"/>
<dbReference type="PANTHER" id="PTHR47772">
    <property type="entry name" value="ZINC FINGER PROTEIN 200"/>
    <property type="match status" value="1"/>
</dbReference>
<keyword evidence="3" id="KW-0677">Repeat</keyword>
<dbReference type="PANTHER" id="PTHR47772:SF11">
    <property type="entry name" value="C2H2-TYPE DOMAIN-CONTAINING PROTEIN"/>
    <property type="match status" value="1"/>
</dbReference>
<proteinExistence type="predicted"/>
<dbReference type="InterPro" id="IPR050636">
    <property type="entry name" value="C2H2-ZF_domain-containing"/>
</dbReference>
<protein>
    <submittedName>
        <fullName evidence="12">Transcription factor E4F1-like</fullName>
    </submittedName>
</protein>
<comment type="subcellular location">
    <subcellularLocation>
        <location evidence="1">Nucleus</location>
    </subcellularLocation>
</comment>
<evidence type="ECO:0000313" key="13">
    <source>
        <dbReference type="Proteomes" id="UP000747542"/>
    </source>
</evidence>
<gene>
    <name evidence="12" type="primary">E4f1-L</name>
    <name evidence="12" type="ORF">Hamer_G018976</name>
</gene>
<dbReference type="Proteomes" id="UP000747542">
    <property type="component" value="Unassembled WGS sequence"/>
</dbReference>
<accession>A0A8J5KHE1</accession>
<evidence type="ECO:0000256" key="8">
    <source>
        <dbReference type="ARBA" id="ARBA00023242"/>
    </source>
</evidence>
<feature type="domain" description="C2H2-type" evidence="11">
    <location>
        <begin position="557"/>
        <end position="584"/>
    </location>
</feature>
<evidence type="ECO:0000256" key="7">
    <source>
        <dbReference type="ARBA" id="ARBA00023163"/>
    </source>
</evidence>
<feature type="domain" description="C2H2-type" evidence="11">
    <location>
        <begin position="125"/>
        <end position="149"/>
    </location>
</feature>
<dbReference type="OrthoDB" id="4748970at2759"/>
<evidence type="ECO:0000256" key="4">
    <source>
        <dbReference type="ARBA" id="ARBA00022771"/>
    </source>
</evidence>
<sequence length="751" mass="84671">MGDHNHPLLLEGHCYESTNAGLGSGPYTTDWFVCGLCGLKTCDIESYVTHMVLKEQCVLHLCPSSSIRDLLLPRFSKKRAEAEEVDIKHVKDLVPIMCKEGNEINDVDMKVVQASEIETGNKTRWKCQLCGLTFSRQAAVFNHYKLQHTVAGVMDQQSSVSEAETEDICVKKETSVDSKTPVRHIVAVKSKTHLEQLTDALQYPDTKWNKLNCHLCGQIFKTGKILRTHIAVVHNQGRPFQCNYEGCSQSFKTKGSLTRHERRHTGERPFTCQDCGRCFRESGSLARHQQSRVSCVNKKDSQMPLYGKTRPLDSPYVEKKPLLHDMKLNTILKQEICGHLSDDELPNGLTPWKTDETKSDVTTRLVGTQGVVKQEDNLSHHSALPDTTHTLVPCKVEMPLISSSYTEEEDLDGSLLTPESKGMNSEDLGDIKPPHLTSDIIRKSFTCPVCCKNYSRRPTLALHLNIHLDELGGNCNECGKSFAKREALCRHLTSHSNVRQFMCQLCNKAFKLLSHARVHLRTHTTTKTIPCRYCNNLYKTKSARNMHERTHDKIKAFMCMECQKAFVTKASLIRHLRIHTGEAPFHCQYCGRCFKEHGTLSRHLKHKMPCAQQAAMEMKTGDVGIRLVQGNSKMVKVETSEKSQDGNVQTSQEQKDSQQTDYMSSPEPTMSDPTKHYNMEDTVSLSSPLLEDETDLLALGRDQTPSSFQLNIQEHGVKEERKPEDSSHIFLTNNGCGTLQTVDTLTVITDT</sequence>
<feature type="domain" description="C2H2-type" evidence="11">
    <location>
        <begin position="501"/>
        <end position="528"/>
    </location>
</feature>
<keyword evidence="2" id="KW-0479">Metal-binding</keyword>
<feature type="compositionally biased region" description="Polar residues" evidence="10">
    <location>
        <begin position="659"/>
        <end position="672"/>
    </location>
</feature>
<dbReference type="FunFam" id="3.30.160.60:FF:000125">
    <property type="entry name" value="Putative zinc finger protein 143"/>
    <property type="match status" value="1"/>
</dbReference>
<evidence type="ECO:0000256" key="9">
    <source>
        <dbReference type="PROSITE-ProRule" id="PRU00042"/>
    </source>
</evidence>
<evidence type="ECO:0000256" key="3">
    <source>
        <dbReference type="ARBA" id="ARBA00022737"/>
    </source>
</evidence>
<dbReference type="SMART" id="SM00355">
    <property type="entry name" value="ZnF_C2H2"/>
    <property type="match status" value="11"/>
</dbReference>
<feature type="domain" description="C2H2-type" evidence="11">
    <location>
        <begin position="211"/>
        <end position="239"/>
    </location>
</feature>
<evidence type="ECO:0000259" key="11">
    <source>
        <dbReference type="PROSITE" id="PS50157"/>
    </source>
</evidence>
<organism evidence="12 13">
    <name type="scientific">Homarus americanus</name>
    <name type="common">American lobster</name>
    <dbReference type="NCBI Taxonomy" id="6706"/>
    <lineage>
        <taxon>Eukaryota</taxon>
        <taxon>Metazoa</taxon>
        <taxon>Ecdysozoa</taxon>
        <taxon>Arthropoda</taxon>
        <taxon>Crustacea</taxon>
        <taxon>Multicrustacea</taxon>
        <taxon>Malacostraca</taxon>
        <taxon>Eumalacostraca</taxon>
        <taxon>Eucarida</taxon>
        <taxon>Decapoda</taxon>
        <taxon>Pleocyemata</taxon>
        <taxon>Astacidea</taxon>
        <taxon>Nephropoidea</taxon>
        <taxon>Nephropidae</taxon>
        <taxon>Homarus</taxon>
    </lineage>
</organism>
<dbReference type="FunFam" id="3.30.160.60:FF:000145">
    <property type="entry name" value="Zinc finger protein 574"/>
    <property type="match status" value="1"/>
</dbReference>
<evidence type="ECO:0000256" key="10">
    <source>
        <dbReference type="SAM" id="MobiDB-lite"/>
    </source>
</evidence>
<dbReference type="FunFam" id="3.30.160.60:FF:000624">
    <property type="entry name" value="zinc finger protein 697"/>
    <property type="match status" value="1"/>
</dbReference>
<dbReference type="PROSITE" id="PS50157">
    <property type="entry name" value="ZINC_FINGER_C2H2_2"/>
    <property type="match status" value="10"/>
</dbReference>
<keyword evidence="13" id="KW-1185">Reference proteome</keyword>
<dbReference type="FunFam" id="3.30.160.60:FF:002343">
    <property type="entry name" value="Zinc finger protein 33A"/>
    <property type="match status" value="1"/>
</dbReference>
<feature type="compositionally biased region" description="Basic and acidic residues" evidence="10">
    <location>
        <begin position="635"/>
        <end position="644"/>
    </location>
</feature>
<evidence type="ECO:0000256" key="6">
    <source>
        <dbReference type="ARBA" id="ARBA00023015"/>
    </source>
</evidence>
<evidence type="ECO:0000256" key="2">
    <source>
        <dbReference type="ARBA" id="ARBA00022723"/>
    </source>
</evidence>
<dbReference type="PROSITE" id="PS00028">
    <property type="entry name" value="ZINC_FINGER_C2H2_1"/>
    <property type="match status" value="7"/>
</dbReference>
<dbReference type="EMBL" id="JAHLQT010014098">
    <property type="protein sequence ID" value="KAG7170485.1"/>
    <property type="molecule type" value="Genomic_DNA"/>
</dbReference>
<dbReference type="Pfam" id="PF00096">
    <property type="entry name" value="zf-C2H2"/>
    <property type="match status" value="5"/>
</dbReference>
<keyword evidence="4 9" id="KW-0863">Zinc-finger</keyword>